<dbReference type="Pfam" id="PF11999">
    <property type="entry name" value="Ice_binding"/>
    <property type="match status" value="1"/>
</dbReference>
<gene>
    <name evidence="3" type="ORF">FRACYDRAFT_178783</name>
</gene>
<evidence type="ECO:0000256" key="1">
    <source>
        <dbReference type="ARBA" id="ARBA00005445"/>
    </source>
</evidence>
<comment type="similarity">
    <text evidence="1">Belongs to the ice-binding protein family.</text>
</comment>
<dbReference type="InterPro" id="IPR021884">
    <property type="entry name" value="Ice-bd_prot"/>
</dbReference>
<organism evidence="3 4">
    <name type="scientific">Fragilariopsis cylindrus CCMP1102</name>
    <dbReference type="NCBI Taxonomy" id="635003"/>
    <lineage>
        <taxon>Eukaryota</taxon>
        <taxon>Sar</taxon>
        <taxon>Stramenopiles</taxon>
        <taxon>Ochrophyta</taxon>
        <taxon>Bacillariophyta</taxon>
        <taxon>Bacillariophyceae</taxon>
        <taxon>Bacillariophycidae</taxon>
        <taxon>Bacillariales</taxon>
        <taxon>Bacillariaceae</taxon>
        <taxon>Fragilariopsis</taxon>
    </lineage>
</organism>
<reference evidence="3 4" key="1">
    <citation type="submission" date="2016-09" db="EMBL/GenBank/DDBJ databases">
        <title>Extensive genetic diversity and differential bi-allelic expression allows diatom success in the polar Southern Ocean.</title>
        <authorList>
            <consortium name="DOE Joint Genome Institute"/>
            <person name="Mock T."/>
            <person name="Otillar R.P."/>
            <person name="Strauss J."/>
            <person name="Dupont C."/>
            <person name="Frickenhaus S."/>
            <person name="Maumus F."/>
            <person name="Mcmullan M."/>
            <person name="Sanges R."/>
            <person name="Schmutz J."/>
            <person name="Toseland A."/>
            <person name="Valas R."/>
            <person name="Veluchamy A."/>
            <person name="Ward B.J."/>
            <person name="Allen A."/>
            <person name="Barry K."/>
            <person name="Falciatore A."/>
            <person name="Ferrante M."/>
            <person name="Fortunato A.E."/>
            <person name="Gloeckner G."/>
            <person name="Gruber A."/>
            <person name="Hipkin R."/>
            <person name="Janech M."/>
            <person name="Kroth P."/>
            <person name="Leese F."/>
            <person name="Lindquist E."/>
            <person name="Lyon B.R."/>
            <person name="Martin J."/>
            <person name="Mayer C."/>
            <person name="Parker M."/>
            <person name="Quesneville H."/>
            <person name="Raymond J."/>
            <person name="Uhlig C."/>
            <person name="Valentin K.U."/>
            <person name="Worden A.Z."/>
            <person name="Armbrust E.V."/>
            <person name="Bowler C."/>
            <person name="Green B."/>
            <person name="Moulton V."/>
            <person name="Van Oosterhout C."/>
            <person name="Grigoriev I."/>
        </authorList>
    </citation>
    <scope>NUCLEOTIDE SEQUENCE [LARGE SCALE GENOMIC DNA]</scope>
    <source>
        <strain evidence="3 4">CCMP1102</strain>
    </source>
</reference>
<dbReference type="InParanoid" id="A0A1E7FZ74"/>
<name>A0A1E7FZ74_9STRA</name>
<keyword evidence="4" id="KW-1185">Reference proteome</keyword>
<dbReference type="EMBL" id="KV784353">
    <property type="protein sequence ID" value="OEU23461.1"/>
    <property type="molecule type" value="Genomic_DNA"/>
</dbReference>
<evidence type="ECO:0000313" key="4">
    <source>
        <dbReference type="Proteomes" id="UP000095751"/>
    </source>
</evidence>
<keyword evidence="2" id="KW-0732">Signal</keyword>
<dbReference type="KEGG" id="fcy:FRACYDRAFT_178783"/>
<evidence type="ECO:0000313" key="3">
    <source>
        <dbReference type="EMBL" id="OEU23461.1"/>
    </source>
</evidence>
<protein>
    <submittedName>
        <fullName evidence="3">IBP-8 protein</fullName>
    </submittedName>
</protein>
<accession>A0A1E7FZ74</accession>
<feature type="non-terminal residue" evidence="3">
    <location>
        <position position="1"/>
    </location>
</feature>
<dbReference type="Proteomes" id="UP000095751">
    <property type="component" value="Unassembled WGS sequence"/>
</dbReference>
<dbReference type="AlphaFoldDB" id="A0A1E7FZ74"/>
<evidence type="ECO:0000256" key="2">
    <source>
        <dbReference type="ARBA" id="ARBA00022729"/>
    </source>
</evidence>
<sequence length="262" mass="27094">VDLRTASNYVILASSGISTVPNSVVTGDIAVSPIAAAAMTGFNLAMDTSNTFSTDSQIQLKGKAFAPNYGGTTAAELTVAVLDVGAAYTNAAGRPSEASKINIFGGEIGGQTLTPGVYTFVGNVLITGADLTFYGSSTDVFIIRTTGSLIQAADTRVELTGGARAENIFWQVAGVVSVGVGAHLEGILLAKTTATFYTGSSLNGRILSMTAVTLQMATITEKPSTQVLRGRRGLRGQRGRLGGNGNFAVYKKTNINMLNILI</sequence>
<proteinExistence type="inferred from homology"/>
<dbReference type="OrthoDB" id="10264374at2759"/>